<proteinExistence type="predicted"/>
<keyword evidence="1" id="KW-0812">Transmembrane</keyword>
<organism evidence="2 3">
    <name type="scientific">Pedobacter polaris</name>
    <dbReference type="NCBI Taxonomy" id="2571273"/>
    <lineage>
        <taxon>Bacteria</taxon>
        <taxon>Pseudomonadati</taxon>
        <taxon>Bacteroidota</taxon>
        <taxon>Sphingobacteriia</taxon>
        <taxon>Sphingobacteriales</taxon>
        <taxon>Sphingobacteriaceae</taxon>
        <taxon>Pedobacter</taxon>
    </lineage>
</organism>
<evidence type="ECO:0000313" key="2">
    <source>
        <dbReference type="EMBL" id="TKC10829.1"/>
    </source>
</evidence>
<dbReference type="EMBL" id="SWBR01000002">
    <property type="protein sequence ID" value="TKC10829.1"/>
    <property type="molecule type" value="Genomic_DNA"/>
</dbReference>
<gene>
    <name evidence="2" type="ORF">FA048_11710</name>
</gene>
<keyword evidence="1" id="KW-0472">Membrane</keyword>
<evidence type="ECO:0000256" key="1">
    <source>
        <dbReference type="SAM" id="Phobius"/>
    </source>
</evidence>
<evidence type="ECO:0008006" key="4">
    <source>
        <dbReference type="Google" id="ProtNLM"/>
    </source>
</evidence>
<keyword evidence="3" id="KW-1185">Reference proteome</keyword>
<comment type="caution">
    <text evidence="2">The sequence shown here is derived from an EMBL/GenBank/DDBJ whole genome shotgun (WGS) entry which is preliminary data.</text>
</comment>
<feature type="transmembrane region" description="Helical" evidence="1">
    <location>
        <begin position="129"/>
        <end position="155"/>
    </location>
</feature>
<dbReference type="OrthoDB" id="1121797at2"/>
<sequence length="156" mass="17207">MENLQETTEVQSELKLVVSEEMRSYIYEIAKWASFLAIIGFVFTGIMIISAFTVGAAINSNPQMLAIATSMGSLASIVFTVFFLVIAFAIFYPSLLMFKYATKAKLGVLYGEQASLDEAMSKLKSLFKYWGIITIVYIALYILMIISTIMSGAVAS</sequence>
<dbReference type="AlphaFoldDB" id="A0A4U1CWV2"/>
<dbReference type="RefSeq" id="WP_136841049.1">
    <property type="nucleotide sequence ID" value="NZ_SWBR01000002.1"/>
</dbReference>
<accession>A0A4U1CWV2</accession>
<feature type="transmembrane region" description="Helical" evidence="1">
    <location>
        <begin position="32"/>
        <end position="58"/>
    </location>
</feature>
<dbReference type="Proteomes" id="UP000309488">
    <property type="component" value="Unassembled WGS sequence"/>
</dbReference>
<name>A0A4U1CWV2_9SPHI</name>
<keyword evidence="1" id="KW-1133">Transmembrane helix</keyword>
<reference evidence="2 3" key="1">
    <citation type="submission" date="2019-04" db="EMBL/GenBank/DDBJ databases">
        <title>Pedobacter sp. RP-3-22 sp. nov., isolated from Arctic soil.</title>
        <authorList>
            <person name="Dahal R.H."/>
            <person name="Kim D.-U."/>
        </authorList>
    </citation>
    <scope>NUCLEOTIDE SEQUENCE [LARGE SCALE GENOMIC DNA]</scope>
    <source>
        <strain evidence="2 3">RP-3-22</strain>
    </source>
</reference>
<protein>
    <recommendedName>
        <fullName evidence="4">DUF5362 domain-containing protein</fullName>
    </recommendedName>
</protein>
<evidence type="ECO:0000313" key="3">
    <source>
        <dbReference type="Proteomes" id="UP000309488"/>
    </source>
</evidence>
<feature type="transmembrane region" description="Helical" evidence="1">
    <location>
        <begin position="64"/>
        <end position="92"/>
    </location>
</feature>